<dbReference type="RefSeq" id="WP_269657336.1">
    <property type="nucleotide sequence ID" value="NZ_CP114413.1"/>
</dbReference>
<evidence type="ECO:0000313" key="2">
    <source>
        <dbReference type="EMBL" id="WAZ19644.1"/>
    </source>
</evidence>
<keyword evidence="3" id="KW-1185">Reference proteome</keyword>
<protein>
    <submittedName>
        <fullName evidence="2">Uncharacterized protein</fullName>
    </submittedName>
</protein>
<evidence type="ECO:0000313" key="3">
    <source>
        <dbReference type="Proteomes" id="UP001164439"/>
    </source>
</evidence>
<gene>
    <name evidence="2" type="ORF">STRCI_000707</name>
</gene>
<dbReference type="EMBL" id="CP114413">
    <property type="protein sequence ID" value="WAZ19644.1"/>
    <property type="molecule type" value="Genomic_DNA"/>
</dbReference>
<reference evidence="2" key="1">
    <citation type="submission" date="2022-12" db="EMBL/GenBank/DDBJ databases">
        <authorList>
            <person name="Ruckert C."/>
            <person name="Busche T."/>
            <person name="Kalinowski J."/>
            <person name="Wittmann C."/>
        </authorList>
    </citation>
    <scope>NUCLEOTIDE SEQUENCE</scope>
    <source>
        <strain evidence="2">DSM 40467</strain>
    </source>
</reference>
<organism evidence="2 3">
    <name type="scientific">Streptomyces cinnabarinus</name>
    <dbReference type="NCBI Taxonomy" id="67287"/>
    <lineage>
        <taxon>Bacteria</taxon>
        <taxon>Bacillati</taxon>
        <taxon>Actinomycetota</taxon>
        <taxon>Actinomycetes</taxon>
        <taxon>Kitasatosporales</taxon>
        <taxon>Streptomycetaceae</taxon>
        <taxon>Streptomyces</taxon>
    </lineage>
</organism>
<accession>A0ABY7K5L3</accession>
<sequence length="63" mass="6669">MNDTTFTHEERPARPAALRAPFQTPAIDRTPTVARGADVGDADGVTADFDFGGLLKTVANVLL</sequence>
<dbReference type="Proteomes" id="UP001164439">
    <property type="component" value="Chromosome"/>
</dbReference>
<feature type="compositionally biased region" description="Basic and acidic residues" evidence="1">
    <location>
        <begin position="1"/>
        <end position="13"/>
    </location>
</feature>
<evidence type="ECO:0000256" key="1">
    <source>
        <dbReference type="SAM" id="MobiDB-lite"/>
    </source>
</evidence>
<name>A0ABY7K5L3_9ACTN</name>
<proteinExistence type="predicted"/>
<feature type="region of interest" description="Disordered" evidence="1">
    <location>
        <begin position="1"/>
        <end position="26"/>
    </location>
</feature>